<feature type="repeat" description="ANK" evidence="2">
    <location>
        <begin position="853"/>
        <end position="881"/>
    </location>
</feature>
<keyword evidence="2" id="KW-0040">ANK repeat</keyword>
<evidence type="ECO:0000256" key="1">
    <source>
        <dbReference type="ARBA" id="ARBA00022737"/>
    </source>
</evidence>
<dbReference type="InterPro" id="IPR035994">
    <property type="entry name" value="Nucleoside_phosphorylase_sf"/>
</dbReference>
<reference evidence="4 5" key="1">
    <citation type="journal article" date="2015" name="Genome Announc.">
        <title>Draft Genome Sequence and Gene Annotation of the Entomopathogenic Fungus Verticillium hemipterigenum.</title>
        <authorList>
            <person name="Horn F."/>
            <person name="Habel A."/>
            <person name="Scharf D.H."/>
            <person name="Dworschak J."/>
            <person name="Brakhage A.A."/>
            <person name="Guthke R."/>
            <person name="Hertweck C."/>
            <person name="Linde J."/>
        </authorList>
    </citation>
    <scope>NUCLEOTIDE SEQUENCE [LARGE SCALE GENOMIC DNA]</scope>
</reference>
<dbReference type="PROSITE" id="PS50297">
    <property type="entry name" value="ANK_REP_REGION"/>
    <property type="match status" value="2"/>
</dbReference>
<dbReference type="STRING" id="1531966.A0A0A1T7E6"/>
<evidence type="ECO:0000259" key="3">
    <source>
        <dbReference type="Pfam" id="PF24883"/>
    </source>
</evidence>
<dbReference type="Pfam" id="PF24883">
    <property type="entry name" value="NPHP3_N"/>
    <property type="match status" value="1"/>
</dbReference>
<dbReference type="Pfam" id="PF12796">
    <property type="entry name" value="Ank_2"/>
    <property type="match status" value="1"/>
</dbReference>
<dbReference type="GO" id="GO:0009116">
    <property type="term" value="P:nucleoside metabolic process"/>
    <property type="evidence" value="ECO:0007669"/>
    <property type="project" value="InterPro"/>
</dbReference>
<dbReference type="InterPro" id="IPR056884">
    <property type="entry name" value="NPHP3-like_N"/>
</dbReference>
<dbReference type="Gene3D" id="1.25.40.20">
    <property type="entry name" value="Ankyrin repeat-containing domain"/>
    <property type="match status" value="1"/>
</dbReference>
<protein>
    <submittedName>
        <fullName evidence="4">Putative Regulatory protein AfsR</fullName>
    </submittedName>
</protein>
<dbReference type="SUPFAM" id="SSF53167">
    <property type="entry name" value="Purine and uridine phosphorylases"/>
    <property type="match status" value="1"/>
</dbReference>
<dbReference type="OrthoDB" id="1658288at2759"/>
<dbReference type="Gene3D" id="2.60.120.920">
    <property type="match status" value="1"/>
</dbReference>
<dbReference type="InterPro" id="IPR027417">
    <property type="entry name" value="P-loop_NTPase"/>
</dbReference>
<dbReference type="PANTHER" id="PTHR10039">
    <property type="entry name" value="AMELOGENIN"/>
    <property type="match status" value="1"/>
</dbReference>
<dbReference type="InterPro" id="IPR044736">
    <property type="entry name" value="Gid1/RanBPM/SPLA_SPRY"/>
</dbReference>
<dbReference type="CDD" id="cd12885">
    <property type="entry name" value="SPRY_RanBP_like"/>
    <property type="match status" value="1"/>
</dbReference>
<organism evidence="4 5">
    <name type="scientific">[Torrubiella] hemipterigena</name>
    <dbReference type="NCBI Taxonomy" id="1531966"/>
    <lineage>
        <taxon>Eukaryota</taxon>
        <taxon>Fungi</taxon>
        <taxon>Dikarya</taxon>
        <taxon>Ascomycota</taxon>
        <taxon>Pezizomycotina</taxon>
        <taxon>Sordariomycetes</taxon>
        <taxon>Hypocreomycetidae</taxon>
        <taxon>Hypocreales</taxon>
        <taxon>Clavicipitaceae</taxon>
        <taxon>Clavicipitaceae incertae sedis</taxon>
        <taxon>'Torrubiella' clade</taxon>
    </lineage>
</organism>
<dbReference type="Gene3D" id="3.40.50.300">
    <property type="entry name" value="P-loop containing nucleotide triphosphate hydrolases"/>
    <property type="match status" value="1"/>
</dbReference>
<proteinExistence type="predicted"/>
<dbReference type="InterPro" id="IPR043136">
    <property type="entry name" value="B30.2/SPRY_sf"/>
</dbReference>
<dbReference type="Pfam" id="PF23397">
    <property type="entry name" value="DUF7104"/>
    <property type="match status" value="3"/>
</dbReference>
<evidence type="ECO:0000313" key="4">
    <source>
        <dbReference type="EMBL" id="CEJ90699.1"/>
    </source>
</evidence>
<dbReference type="InterPro" id="IPR036770">
    <property type="entry name" value="Ankyrin_rpt-contain_sf"/>
</dbReference>
<dbReference type="PROSITE" id="PS50088">
    <property type="entry name" value="ANK_REPEAT"/>
    <property type="match status" value="2"/>
</dbReference>
<keyword evidence="1" id="KW-0677">Repeat</keyword>
<name>A0A0A1T7E6_9HYPO</name>
<dbReference type="HOGENOM" id="CLU_003144_0_0_1"/>
<feature type="repeat" description="ANK" evidence="2">
    <location>
        <begin position="909"/>
        <end position="941"/>
    </location>
</feature>
<dbReference type="InterPro" id="IPR055530">
    <property type="entry name" value="DUF7104"/>
</dbReference>
<dbReference type="SMART" id="SM00248">
    <property type="entry name" value="ANK"/>
    <property type="match status" value="4"/>
</dbReference>
<evidence type="ECO:0000313" key="5">
    <source>
        <dbReference type="Proteomes" id="UP000039046"/>
    </source>
</evidence>
<dbReference type="Proteomes" id="UP000039046">
    <property type="component" value="Unassembled WGS sequence"/>
</dbReference>
<dbReference type="PANTHER" id="PTHR10039:SF16">
    <property type="entry name" value="GPI INOSITOL-DEACYLASE"/>
    <property type="match status" value="1"/>
</dbReference>
<dbReference type="Gene3D" id="3.40.50.1580">
    <property type="entry name" value="Nucleoside phosphorylase domain"/>
    <property type="match status" value="1"/>
</dbReference>
<dbReference type="GO" id="GO:0003824">
    <property type="term" value="F:catalytic activity"/>
    <property type="evidence" value="ECO:0007669"/>
    <property type="project" value="InterPro"/>
</dbReference>
<keyword evidence="5" id="KW-1185">Reference proteome</keyword>
<accession>A0A0A1T7E6</accession>
<dbReference type="SUPFAM" id="SSF52540">
    <property type="entry name" value="P-loop containing nucleoside triphosphate hydrolases"/>
    <property type="match status" value="1"/>
</dbReference>
<dbReference type="EMBL" id="CDHN01000003">
    <property type="protein sequence ID" value="CEJ90699.1"/>
    <property type="molecule type" value="Genomic_DNA"/>
</dbReference>
<dbReference type="InterPro" id="IPR002110">
    <property type="entry name" value="Ankyrin_rpt"/>
</dbReference>
<evidence type="ECO:0000256" key="2">
    <source>
        <dbReference type="PROSITE-ProRule" id="PRU00023"/>
    </source>
</evidence>
<sequence>MPELDPTLYSIAWLAPLEIEAKAAIHLLDRKHEGGFPMRRGDDYVFQAGEMCGHNVIIATFPAGQEYGTCSAAAMAAQIKQFFPNLWFGLLVGVAAGLPNLSVNPPLDIRLGDVLVGLSTKDSAGLIAYELGKETEVGGFELLRFGRVLAETETVVRSAIGSIKLKAPKDADFIIPYYKTLSDKQHGTGTFEDPGQDQDILYDERDDGSERVVRRAIRPSEKRTRVWYGSIGSGDKLMKNARKRNELRDKYNVIGLEMEAAGTMNRIPVGVIRGVCDYGDRHKNKEWQPYAAAMAAAYAKAVLSEIRPKVMMENVPDEAAGAKDAITRRRKEDDQSRILSWISTTPYKKHYQTAKEGMLNGSGSWLLRNTMFKEWLDLKKSGLFWLHAKPGAGKTKLCAMLINKLTDQHEDVAYFFCSRNLNDPERQDPKRVLRALIHQLCLLPSADRFPAIIEEEYRRKESIGMTTAGLDFEECHELITGLLQGTGKITIVIDGLDECYVKERSLMLASLKKYAESSAKLVKVFISSRDDRDILIRLKEMPNIAIEEQLTKGDMKRFVEKELAQCIDNKDLLYGEVEPELEQKIAAQLLSKADGMFLWVKLQLQFLCSLESNYQVLVRLGKLPTTLLEIYDQIFKSIESSASSLEAQKALAWILCSREPLQPAQWSTAVMWAMGRKRALDDEVPVRLNADALLGMCRNLVMFDELQNNITYTHISVREYLETKPQFSKLILETMAAESCLRFMIKTVLPRPSEVDYPFYRYAARYWIDHVKECGQHVPPELDTFLGTGDEPSWAYGEWKCAVGLFARRYATFDYADDIANLTYPLLLAAFYGIRHTSIWKRGTFDPNRSDQRGLSLLALASQNGQKEIVELLLRNHAQVNPPPVFIDASTALAPCIKRVSYLPYVPVDKSHPLFLAIQGGHTDVVLLLLDAGASLQTAKNIHVAAEYGSPDMLLRLLRENPHQSALDGLTLRYAATNKTYPEILTTCLKNCSNSAIDGELLEAVIENRGDHKDVIKKRLAPRITARVLLGVRRYRRTDVLELLMELVPNLEVPQDVVHILERDSPDGDDDVAAILRAQLPSASITPGALKAVFRTGYEAKNMLKALLAKRSRLSPDFDAEESETSSMESLFQRFFQERVSEDLILAAAYNQREGLDLMKLLFTKADRSAITEAIVTAVVQNENSAVDMLKYLLLQDPAIPVTEKVVGAAMQNQKHGLEIIDVFVSNNRQLPITESVVKAAAGNKVSGGKMIATLLSNDLSFEPTEGILTAAVMSDKQSVIILKSLLTRSTTSHITDQVLKAAARNADSGFEVVKLLFDKRPGIIVTESLVCAAAETPYQGLQLIQFFLSQTDSISITGKVVISASRNRASGNAIIWALLDQPATTAIGVSAIRAAALTGRESWLHMFLDKADKRLIRRHFSPVILAAIENGDAGIMRTCFNYSGAWGEQDEHGWNADLMAHYKRNEGVLLKLPNQVRRSAACPLYPTAWEPDDLPEISSNLTILKITGDNDHNIQVRANHPFAPISTSYFEVDIIRLDQPKIPKLGHHKSLGIGFIDECLWYAPAYYTDDGYARDYFLMRQVDRYGKGDTVGYGLDWDDDEAFVTINGRRCNVGNGMEPIIFRRMFPYVVLYAKSGSCTLRANFTGPFKYRPPESRRNRV</sequence>
<dbReference type="SUPFAM" id="SSF48403">
    <property type="entry name" value="Ankyrin repeat"/>
    <property type="match status" value="1"/>
</dbReference>
<gene>
    <name evidence="4" type="ORF">VHEMI06463</name>
</gene>
<feature type="domain" description="Nephrocystin 3-like N-terminal" evidence="3">
    <location>
        <begin position="361"/>
        <end position="529"/>
    </location>
</feature>